<dbReference type="Gene3D" id="3.40.50.300">
    <property type="entry name" value="P-loop containing nucleotide triphosphate hydrolases"/>
    <property type="match status" value="1"/>
</dbReference>
<dbReference type="InterPro" id="IPR005331">
    <property type="entry name" value="Sulfotransferase"/>
</dbReference>
<dbReference type="Pfam" id="PF03567">
    <property type="entry name" value="Sulfotransfer_2"/>
    <property type="match status" value="1"/>
</dbReference>
<protein>
    <submittedName>
        <fullName evidence="1">Sulfotransferase family 2 domain-containing protein</fullName>
    </submittedName>
</protein>
<gene>
    <name evidence="1" type="ORF">SM757_27450</name>
</gene>
<reference evidence="1 2" key="1">
    <citation type="submission" date="2023-11" db="EMBL/GenBank/DDBJ databases">
        <title>Draft genome of Azohydromonas lata strain H1 (DSM1123), a polyhydroxyalkanoate producer.</title>
        <authorList>
            <person name="Traversa D."/>
            <person name="D'Addabbo P."/>
            <person name="Pazzani C."/>
            <person name="Manzari C."/>
            <person name="Chiara M."/>
            <person name="Scrascia M."/>
        </authorList>
    </citation>
    <scope>NUCLEOTIDE SEQUENCE [LARGE SCALE GENOMIC DNA]</scope>
    <source>
        <strain evidence="1 2">H1</strain>
    </source>
</reference>
<comment type="caution">
    <text evidence="1">The sequence shown here is derived from an EMBL/GenBank/DDBJ whole genome shotgun (WGS) entry which is preliminary data.</text>
</comment>
<dbReference type="Proteomes" id="UP001293718">
    <property type="component" value="Unassembled WGS sequence"/>
</dbReference>
<dbReference type="RefSeq" id="WP_322467818.1">
    <property type="nucleotide sequence ID" value="NZ_JAXOJX010000065.1"/>
</dbReference>
<evidence type="ECO:0000313" key="2">
    <source>
        <dbReference type="Proteomes" id="UP001293718"/>
    </source>
</evidence>
<sequence>MSKKKIFFSHIPKNSGTSVDEYFISLLGVDNVFGCSITEQCRRDFYEHTQNIIERYTFISGHLPSNSLGPWADSFSSVFFVVREPMRRFVSMANYICESYDDYNDIRSLSEFGERFYFSNVSTRNEQCGYIGEVNTCGSALKQLKRPNFVALRHEYIAEDFRNFCLFRGFGLGILPHVNRTNYQTSRFQLTDLFNNHPLIDKVACWFSDDIALHSALCWTK</sequence>
<name>A0ABU5IN72_9BURK</name>
<dbReference type="EMBL" id="JAXOJX010000065">
    <property type="protein sequence ID" value="MDZ5460321.1"/>
    <property type="molecule type" value="Genomic_DNA"/>
</dbReference>
<organism evidence="1 2">
    <name type="scientific">Azohydromonas lata</name>
    <dbReference type="NCBI Taxonomy" id="45677"/>
    <lineage>
        <taxon>Bacteria</taxon>
        <taxon>Pseudomonadati</taxon>
        <taxon>Pseudomonadota</taxon>
        <taxon>Betaproteobacteria</taxon>
        <taxon>Burkholderiales</taxon>
        <taxon>Sphaerotilaceae</taxon>
        <taxon>Azohydromonas</taxon>
    </lineage>
</organism>
<keyword evidence="2" id="KW-1185">Reference proteome</keyword>
<proteinExistence type="predicted"/>
<accession>A0ABU5IN72</accession>
<dbReference type="InterPro" id="IPR027417">
    <property type="entry name" value="P-loop_NTPase"/>
</dbReference>
<dbReference type="SUPFAM" id="SSF52540">
    <property type="entry name" value="P-loop containing nucleoside triphosphate hydrolases"/>
    <property type="match status" value="1"/>
</dbReference>
<evidence type="ECO:0000313" key="1">
    <source>
        <dbReference type="EMBL" id="MDZ5460321.1"/>
    </source>
</evidence>